<dbReference type="KEGG" id="pbor:BSF38_03298"/>
<accession>A0A1U7CS45</accession>
<dbReference type="OrthoDB" id="122346at2"/>
<evidence type="ECO:0008006" key="3">
    <source>
        <dbReference type="Google" id="ProtNLM"/>
    </source>
</evidence>
<dbReference type="PANTHER" id="PTHR39550:SF1">
    <property type="entry name" value="SLL0658 PROTEIN"/>
    <property type="match status" value="1"/>
</dbReference>
<sequence>MIVVADTSPLRYLVLIESIEILPRLFGRIVVPPAVVFEMTRPRSPERVGAWATSPPDWIEITTPTEVPEIPGLGAGEREAISLAQEIQAEALLIDDRDAVKEARGRGFTVLGTLVLLNEAADRGLILDLPRTLDRLVKETNFRMNKTTEAIIEKMLRRDSDRK</sequence>
<keyword evidence="2" id="KW-1185">Reference proteome</keyword>
<evidence type="ECO:0000313" key="1">
    <source>
        <dbReference type="EMBL" id="APW61770.1"/>
    </source>
</evidence>
<name>A0A1U7CS45_9BACT</name>
<dbReference type="PANTHER" id="PTHR39550">
    <property type="entry name" value="SLL0658 PROTEIN"/>
    <property type="match status" value="1"/>
</dbReference>
<proteinExistence type="predicted"/>
<evidence type="ECO:0000313" key="2">
    <source>
        <dbReference type="Proteomes" id="UP000186309"/>
    </source>
</evidence>
<gene>
    <name evidence="1" type="ORF">BSF38_03298</name>
</gene>
<reference evidence="2" key="1">
    <citation type="submission" date="2016-12" db="EMBL/GenBank/DDBJ databases">
        <title>Comparative genomics of four Isosphaeraceae planctomycetes: a common pool of plasmids and glycoside hydrolase genes.</title>
        <authorList>
            <person name="Ivanova A."/>
        </authorList>
    </citation>
    <scope>NUCLEOTIDE SEQUENCE [LARGE SCALE GENOMIC DNA]</scope>
    <source>
        <strain evidence="2">PX4</strain>
    </source>
</reference>
<dbReference type="EMBL" id="CP019082">
    <property type="protein sequence ID" value="APW61770.1"/>
    <property type="molecule type" value="Genomic_DNA"/>
</dbReference>
<organism evidence="1 2">
    <name type="scientific">Paludisphaera borealis</name>
    <dbReference type="NCBI Taxonomy" id="1387353"/>
    <lineage>
        <taxon>Bacteria</taxon>
        <taxon>Pseudomonadati</taxon>
        <taxon>Planctomycetota</taxon>
        <taxon>Planctomycetia</taxon>
        <taxon>Isosphaerales</taxon>
        <taxon>Isosphaeraceae</taxon>
        <taxon>Paludisphaera</taxon>
    </lineage>
</organism>
<dbReference type="STRING" id="1387353.BSF38_03298"/>
<dbReference type="InterPro" id="IPR021799">
    <property type="entry name" value="PIN-like_prokaryotic"/>
</dbReference>
<dbReference type="RefSeq" id="WP_076347378.1">
    <property type="nucleotide sequence ID" value="NZ_CP019082.1"/>
</dbReference>
<dbReference type="Proteomes" id="UP000186309">
    <property type="component" value="Chromosome"/>
</dbReference>
<dbReference type="Pfam" id="PF11848">
    <property type="entry name" value="DUF3368"/>
    <property type="match status" value="1"/>
</dbReference>
<dbReference type="AlphaFoldDB" id="A0A1U7CS45"/>
<protein>
    <recommendedName>
        <fullName evidence="3">DUF3368 domain-containing protein</fullName>
    </recommendedName>
</protein>